<accession>A0A4Y2GKQ7</accession>
<proteinExistence type="predicted"/>
<dbReference type="AlphaFoldDB" id="A0A4Y2GKQ7"/>
<evidence type="ECO:0000313" key="2">
    <source>
        <dbReference type="Proteomes" id="UP000499080"/>
    </source>
</evidence>
<gene>
    <name evidence="1" type="ORF">AVEN_259313_1</name>
</gene>
<organism evidence="1 2">
    <name type="scientific">Araneus ventricosus</name>
    <name type="common">Orbweaver spider</name>
    <name type="synonym">Epeira ventricosa</name>
    <dbReference type="NCBI Taxonomy" id="182803"/>
    <lineage>
        <taxon>Eukaryota</taxon>
        <taxon>Metazoa</taxon>
        <taxon>Ecdysozoa</taxon>
        <taxon>Arthropoda</taxon>
        <taxon>Chelicerata</taxon>
        <taxon>Arachnida</taxon>
        <taxon>Araneae</taxon>
        <taxon>Araneomorphae</taxon>
        <taxon>Entelegynae</taxon>
        <taxon>Araneoidea</taxon>
        <taxon>Araneidae</taxon>
        <taxon>Araneus</taxon>
    </lineage>
</organism>
<sequence>MKTLREAANQRARLFSMARIEVKVGYMLPGTNPLAERVFFLKSNLKASWKAYQLGFRKLRFPCFLLFLFETSSQEIHNRKTKAGTDNQHKKKERVDCRRVKPVREIPRWEPNQNFKISFLNSLNVSRTYSKRKSRRRWKAHPRRADGWPANSHFGRVEPFSPTVADGQAVCLQPERNSSENDADVERDGSTYWFTMELLK</sequence>
<dbReference type="EMBL" id="BGPR01001413">
    <property type="protein sequence ID" value="GBM53329.1"/>
    <property type="molecule type" value="Genomic_DNA"/>
</dbReference>
<comment type="caution">
    <text evidence="1">The sequence shown here is derived from an EMBL/GenBank/DDBJ whole genome shotgun (WGS) entry which is preliminary data.</text>
</comment>
<keyword evidence="2" id="KW-1185">Reference proteome</keyword>
<name>A0A4Y2GKQ7_ARAVE</name>
<reference evidence="1 2" key="1">
    <citation type="journal article" date="2019" name="Sci. Rep.">
        <title>Orb-weaving spider Araneus ventricosus genome elucidates the spidroin gene catalogue.</title>
        <authorList>
            <person name="Kono N."/>
            <person name="Nakamura H."/>
            <person name="Ohtoshi R."/>
            <person name="Moran D.A.P."/>
            <person name="Shinohara A."/>
            <person name="Yoshida Y."/>
            <person name="Fujiwara M."/>
            <person name="Mori M."/>
            <person name="Tomita M."/>
            <person name="Arakawa K."/>
        </authorList>
    </citation>
    <scope>NUCLEOTIDE SEQUENCE [LARGE SCALE GENOMIC DNA]</scope>
</reference>
<dbReference type="Proteomes" id="UP000499080">
    <property type="component" value="Unassembled WGS sequence"/>
</dbReference>
<protein>
    <submittedName>
        <fullName evidence="1">Uncharacterized protein</fullName>
    </submittedName>
</protein>
<evidence type="ECO:0000313" key="1">
    <source>
        <dbReference type="EMBL" id="GBM53329.1"/>
    </source>
</evidence>